<dbReference type="Gene3D" id="4.10.240.10">
    <property type="entry name" value="Zn(2)-C6 fungal-type DNA-binding domain"/>
    <property type="match status" value="1"/>
</dbReference>
<dbReference type="PANTHER" id="PTHR47424">
    <property type="entry name" value="REGULATORY PROTEIN GAL4"/>
    <property type="match status" value="1"/>
</dbReference>
<evidence type="ECO:0000256" key="4">
    <source>
        <dbReference type="ARBA" id="ARBA00023163"/>
    </source>
</evidence>
<evidence type="ECO:0000256" key="2">
    <source>
        <dbReference type="ARBA" id="ARBA00023015"/>
    </source>
</evidence>
<gene>
    <name evidence="9" type="ORF">QQS21_006286</name>
</gene>
<proteinExistence type="predicted"/>
<keyword evidence="4" id="KW-0804">Transcription</keyword>
<evidence type="ECO:0000313" key="9">
    <source>
        <dbReference type="EMBL" id="KAK2596610.1"/>
    </source>
</evidence>
<dbReference type="GO" id="GO:0006351">
    <property type="term" value="P:DNA-templated transcription"/>
    <property type="evidence" value="ECO:0007669"/>
    <property type="project" value="InterPro"/>
</dbReference>
<accession>A0AAJ0FY43</accession>
<evidence type="ECO:0000259" key="8">
    <source>
        <dbReference type="PROSITE" id="PS50048"/>
    </source>
</evidence>
<evidence type="ECO:0000256" key="1">
    <source>
        <dbReference type="ARBA" id="ARBA00022723"/>
    </source>
</evidence>
<dbReference type="CDD" id="cd00067">
    <property type="entry name" value="GAL4"/>
    <property type="match status" value="1"/>
</dbReference>
<comment type="caution">
    <text evidence="9">The sequence shown here is derived from an EMBL/GenBank/DDBJ whole genome shotgun (WGS) entry which is preliminary data.</text>
</comment>
<dbReference type="Proteomes" id="UP001251528">
    <property type="component" value="Unassembled WGS sequence"/>
</dbReference>
<dbReference type="GO" id="GO:0000435">
    <property type="term" value="P:positive regulation of transcription from RNA polymerase II promoter by galactose"/>
    <property type="evidence" value="ECO:0007669"/>
    <property type="project" value="TreeGrafter"/>
</dbReference>
<protein>
    <recommendedName>
        <fullName evidence="8">Zn(2)-C6 fungal-type domain-containing protein</fullName>
    </recommendedName>
</protein>
<dbReference type="InterPro" id="IPR001138">
    <property type="entry name" value="Zn2Cys6_DnaBD"/>
</dbReference>
<keyword evidence="7" id="KW-1133">Transmembrane helix</keyword>
<keyword evidence="3" id="KW-0238">DNA-binding</keyword>
<dbReference type="GO" id="GO:0005634">
    <property type="term" value="C:nucleus"/>
    <property type="evidence" value="ECO:0007669"/>
    <property type="project" value="TreeGrafter"/>
</dbReference>
<evidence type="ECO:0000256" key="7">
    <source>
        <dbReference type="SAM" id="Phobius"/>
    </source>
</evidence>
<dbReference type="PANTHER" id="PTHR47424:SF3">
    <property type="entry name" value="REGULATORY PROTEIN GAL4"/>
    <property type="match status" value="1"/>
</dbReference>
<evidence type="ECO:0000313" key="10">
    <source>
        <dbReference type="Proteomes" id="UP001251528"/>
    </source>
</evidence>
<dbReference type="CDD" id="cd12148">
    <property type="entry name" value="fungal_TF_MHR"/>
    <property type="match status" value="1"/>
</dbReference>
<dbReference type="SUPFAM" id="SSF57701">
    <property type="entry name" value="Zn2/Cys6 DNA-binding domain"/>
    <property type="match status" value="1"/>
</dbReference>
<organism evidence="9 10">
    <name type="scientific">Conoideocrella luteorostrata</name>
    <dbReference type="NCBI Taxonomy" id="1105319"/>
    <lineage>
        <taxon>Eukaryota</taxon>
        <taxon>Fungi</taxon>
        <taxon>Dikarya</taxon>
        <taxon>Ascomycota</taxon>
        <taxon>Pezizomycotina</taxon>
        <taxon>Sordariomycetes</taxon>
        <taxon>Hypocreomycetidae</taxon>
        <taxon>Hypocreales</taxon>
        <taxon>Clavicipitaceae</taxon>
        <taxon>Conoideocrella</taxon>
    </lineage>
</organism>
<keyword evidence="5" id="KW-0539">Nucleus</keyword>
<dbReference type="Pfam" id="PF04082">
    <property type="entry name" value="Fungal_trans"/>
    <property type="match status" value="1"/>
</dbReference>
<dbReference type="InterPro" id="IPR036864">
    <property type="entry name" value="Zn2-C6_fun-type_DNA-bd_sf"/>
</dbReference>
<dbReference type="GO" id="GO:0000978">
    <property type="term" value="F:RNA polymerase II cis-regulatory region sequence-specific DNA binding"/>
    <property type="evidence" value="ECO:0007669"/>
    <property type="project" value="TreeGrafter"/>
</dbReference>
<keyword evidence="1" id="KW-0479">Metal-binding</keyword>
<dbReference type="SMART" id="SM00906">
    <property type="entry name" value="Fungal_trans"/>
    <property type="match status" value="1"/>
</dbReference>
<keyword evidence="10" id="KW-1185">Reference proteome</keyword>
<dbReference type="InterPro" id="IPR007219">
    <property type="entry name" value="XnlR_reg_dom"/>
</dbReference>
<keyword evidence="7" id="KW-0812">Transmembrane</keyword>
<reference evidence="9" key="1">
    <citation type="submission" date="2023-06" db="EMBL/GenBank/DDBJ databases">
        <title>Conoideocrella luteorostrata (Hypocreales: Clavicipitaceae), a potential biocontrol fungus for elongate hemlock scale in United States Christmas tree production areas.</title>
        <authorList>
            <person name="Barrett H."/>
            <person name="Lovett B."/>
            <person name="Macias A.M."/>
            <person name="Stajich J.E."/>
            <person name="Kasson M.T."/>
        </authorList>
    </citation>
    <scope>NUCLEOTIDE SEQUENCE</scope>
    <source>
        <strain evidence="9">ARSEF 14590</strain>
    </source>
</reference>
<name>A0AAJ0FY43_9HYPO</name>
<dbReference type="AlphaFoldDB" id="A0AAJ0FY43"/>
<sequence>MAPQMDQESETTGRGPKRRRIALACNACRTRKSRCDGQRPTCSTCSQFNFECQYEPSDSSTNVILRKDYVSDLEERLKVVEGALQRHEDLLTGHLSTCTPSDRHHTNARHGAGSTQRMEKDGGIQVDASSLEDPGADDTPTDGLAMTFVDERSSAFFGQSSNITFVRYLLRAISTAWRTKQGGGLPFTQQEPSWDNHVMEVPGEPSPLGIDTHNHVDVSTSVLPPENEIEELLRIYFGIYGLLFPFTHEPTFWKTYNDFKATGFRKVRRTWLGVLNMMFAMASNVDRDRTSSPKKRFEKAYTFYSRAVALCSAPSRRTINLDIVHYLLLVVLYLQGTQRSIQTWTVHGLLVRTAMALGLHCDDAGPNIDPIEQESRRRTWLTMYCLDKVLSVTFGRPPAMPEEYMTMTMPEPWPLSHTVDVQGNVPATEYATDFLGISARLYRIMGLSVTRQYDSNLGRRDLDQDEIAAIQAAGDMRKELQRWGSELPSYLHLCKAGSPILTQTSTINKLRAILTLRYHNVNILVHRPLLCATLRYLAKYDAMSGEQLPYKAQLTMGEAHECIASAEATITIIHSILMADSTGGNNLGVWFFTLYYAFTASLMVCGRMLWARHAGMQNTDAVVASGRSFLHMATEALEKLDKTNSLVQLCVKYINYLSELQDGPISPLTMRRDASVDGMNGTVQQSVDVSFNGYASSLEDMTDINNFFGSSGSFGTLPEISDASILGFLMPPFDE</sequence>
<evidence type="ECO:0000256" key="3">
    <source>
        <dbReference type="ARBA" id="ARBA00023125"/>
    </source>
</evidence>
<dbReference type="PROSITE" id="PS00463">
    <property type="entry name" value="ZN2_CY6_FUNGAL_1"/>
    <property type="match status" value="1"/>
</dbReference>
<dbReference type="PROSITE" id="PS50048">
    <property type="entry name" value="ZN2_CY6_FUNGAL_2"/>
    <property type="match status" value="1"/>
</dbReference>
<dbReference type="EMBL" id="JASWJB010000115">
    <property type="protein sequence ID" value="KAK2596610.1"/>
    <property type="molecule type" value="Genomic_DNA"/>
</dbReference>
<feature type="transmembrane region" description="Helical" evidence="7">
    <location>
        <begin position="587"/>
        <end position="610"/>
    </location>
</feature>
<dbReference type="GO" id="GO:0000981">
    <property type="term" value="F:DNA-binding transcription factor activity, RNA polymerase II-specific"/>
    <property type="evidence" value="ECO:0007669"/>
    <property type="project" value="InterPro"/>
</dbReference>
<keyword evidence="7" id="KW-0472">Membrane</keyword>
<dbReference type="Pfam" id="PF00172">
    <property type="entry name" value="Zn_clus"/>
    <property type="match status" value="1"/>
</dbReference>
<dbReference type="SMART" id="SM00066">
    <property type="entry name" value="GAL4"/>
    <property type="match status" value="1"/>
</dbReference>
<feature type="region of interest" description="Disordered" evidence="6">
    <location>
        <begin position="97"/>
        <end position="121"/>
    </location>
</feature>
<evidence type="ECO:0000256" key="6">
    <source>
        <dbReference type="SAM" id="MobiDB-lite"/>
    </source>
</evidence>
<keyword evidence="2" id="KW-0805">Transcription regulation</keyword>
<dbReference type="GO" id="GO:0008270">
    <property type="term" value="F:zinc ion binding"/>
    <property type="evidence" value="ECO:0007669"/>
    <property type="project" value="InterPro"/>
</dbReference>
<feature type="domain" description="Zn(2)-C6 fungal-type" evidence="8">
    <location>
        <begin position="24"/>
        <end position="54"/>
    </location>
</feature>
<evidence type="ECO:0000256" key="5">
    <source>
        <dbReference type="ARBA" id="ARBA00023242"/>
    </source>
</evidence>
<dbReference type="InterPro" id="IPR051127">
    <property type="entry name" value="Fungal_SecMet_Regulators"/>
</dbReference>